<evidence type="ECO:0000256" key="1">
    <source>
        <dbReference type="SAM" id="MobiDB-lite"/>
    </source>
</evidence>
<feature type="transmembrane region" description="Helical" evidence="2">
    <location>
        <begin position="83"/>
        <end position="101"/>
    </location>
</feature>
<dbReference type="EMBL" id="JBJYXY010000001">
    <property type="protein sequence ID" value="MFN2974169.1"/>
    <property type="molecule type" value="Genomic_DNA"/>
</dbReference>
<feature type="transmembrane region" description="Helical" evidence="2">
    <location>
        <begin position="349"/>
        <end position="369"/>
    </location>
</feature>
<keyword evidence="4" id="KW-1185">Reference proteome</keyword>
<dbReference type="Proteomes" id="UP001634747">
    <property type="component" value="Unassembled WGS sequence"/>
</dbReference>
<feature type="transmembrane region" description="Helical" evidence="2">
    <location>
        <begin position="238"/>
        <end position="254"/>
    </location>
</feature>
<comment type="caution">
    <text evidence="3">The sequence shown here is derived from an EMBL/GenBank/DDBJ whole genome shotgun (WGS) entry which is preliminary data.</text>
</comment>
<feature type="compositionally biased region" description="Low complexity" evidence="1">
    <location>
        <begin position="442"/>
        <end position="456"/>
    </location>
</feature>
<evidence type="ECO:0000256" key="2">
    <source>
        <dbReference type="SAM" id="Phobius"/>
    </source>
</evidence>
<evidence type="ECO:0000313" key="3">
    <source>
        <dbReference type="EMBL" id="MFN2974169.1"/>
    </source>
</evidence>
<feature type="transmembrane region" description="Helical" evidence="2">
    <location>
        <begin position="12"/>
        <end position="32"/>
    </location>
</feature>
<feature type="transmembrane region" description="Helical" evidence="2">
    <location>
        <begin position="260"/>
        <end position="275"/>
    </location>
</feature>
<organism evidence="3 4">
    <name type="scientific">Terriglobus aquaticus</name>
    <dbReference type="NCBI Taxonomy" id="940139"/>
    <lineage>
        <taxon>Bacteria</taxon>
        <taxon>Pseudomonadati</taxon>
        <taxon>Acidobacteriota</taxon>
        <taxon>Terriglobia</taxon>
        <taxon>Terriglobales</taxon>
        <taxon>Acidobacteriaceae</taxon>
        <taxon>Terriglobus</taxon>
    </lineage>
</organism>
<protein>
    <submittedName>
        <fullName evidence="3">Uncharacterized protein</fullName>
    </submittedName>
</protein>
<keyword evidence="2" id="KW-1133">Transmembrane helix</keyword>
<accession>A0ABW9KHP4</accession>
<dbReference type="RefSeq" id="WP_263414259.1">
    <property type="nucleotide sequence ID" value="NZ_BAABBH010000001.1"/>
</dbReference>
<feature type="transmembrane region" description="Helical" evidence="2">
    <location>
        <begin position="161"/>
        <end position="180"/>
    </location>
</feature>
<keyword evidence="2" id="KW-0472">Membrane</keyword>
<keyword evidence="2" id="KW-0812">Transmembrane</keyword>
<feature type="transmembrane region" description="Helical" evidence="2">
    <location>
        <begin position="317"/>
        <end position="337"/>
    </location>
</feature>
<sequence>MHFSQKALVTSNAGKVLLAAAVLSATLFLPYLVPVPPSLSLSYVTQFSNRAASLLFIAGALLFAWLTRGQIAQADGTLRDRKLSIASLLIALVYTVVLLWADLFDTAVHRAGSEFYYNINRVMMLIGGLRPYRDFEYAYGPLHLYVPWLAWRITHWPILSYYAWWSFEWIAGTAMIWCIVRWMPFQQRWREFIFWGFLLLRSLDLWNEGLAYTPFRTMGAAFWILAVHTVWKRNQSSWRTALTGIVAVAFSMGIAPEQAVGVAAGLLVWFAILLWKVPGQFQRTPAVVFLVATAVLFAGCGAAGMFTTLLIFSKGAYSFPLAVSVLGLLILLTYLAAPCAALQQFLQRDFTSAALPLAAGGLAMIPSAFGRCDFGHLQFASPAMVCGIAWIQTRSTLRHMWTAAVLCAAIVPTLASQVQFVPSRVAQAIHTHSRRDRTHASPAATATTAAAQPATQGQDSAPAIRLAAPCTEIYRSPVLFPQSGQTPAQACMETGYFMGLINAFDEASLQRKIRELDQTPRKPIVLPDVPFSTSMPQAEADPKFLLEVESALWLPPARRAPFSYGSLQRYILDAYTPDPKGSNGFRIWRPKTIN</sequence>
<reference evidence="3 4" key="1">
    <citation type="submission" date="2024-12" db="EMBL/GenBank/DDBJ databases">
        <authorList>
            <person name="Lee Y."/>
        </authorList>
    </citation>
    <scope>NUCLEOTIDE SEQUENCE [LARGE SCALE GENOMIC DNA]</scope>
    <source>
        <strain evidence="3 4">03SUJ4</strain>
    </source>
</reference>
<proteinExistence type="predicted"/>
<feature type="transmembrane region" description="Helical" evidence="2">
    <location>
        <begin position="287"/>
        <end position="311"/>
    </location>
</feature>
<evidence type="ECO:0000313" key="4">
    <source>
        <dbReference type="Proteomes" id="UP001634747"/>
    </source>
</evidence>
<gene>
    <name evidence="3" type="ORF">ACK2TP_00190</name>
</gene>
<feature type="region of interest" description="Disordered" evidence="1">
    <location>
        <begin position="431"/>
        <end position="459"/>
    </location>
</feature>
<name>A0ABW9KHP4_9BACT</name>
<feature type="transmembrane region" description="Helical" evidence="2">
    <location>
        <begin position="52"/>
        <end position="71"/>
    </location>
</feature>